<accession>A0ABT9WXF0</accession>
<dbReference type="InterPro" id="IPR013011">
    <property type="entry name" value="PTS_EIIB_2"/>
</dbReference>
<dbReference type="SUPFAM" id="SSF52794">
    <property type="entry name" value="PTS system IIB component-like"/>
    <property type="match status" value="1"/>
</dbReference>
<keyword evidence="1" id="KW-0808">Transferase</keyword>
<dbReference type="CDD" id="cd05568">
    <property type="entry name" value="PTS_IIB_bgl_like"/>
    <property type="match status" value="1"/>
</dbReference>
<dbReference type="InterPro" id="IPR036095">
    <property type="entry name" value="PTS_EIIB-like_sf"/>
</dbReference>
<dbReference type="SUPFAM" id="SSF63520">
    <property type="entry name" value="PTS-regulatory domain, PRD"/>
    <property type="match status" value="2"/>
</dbReference>
<dbReference type="PROSITE" id="PS51372">
    <property type="entry name" value="PRD_2"/>
    <property type="match status" value="2"/>
</dbReference>
<keyword evidence="2" id="KW-0677">Repeat</keyword>
<dbReference type="PROSITE" id="PS51099">
    <property type="entry name" value="PTS_EIIB_TYPE_2"/>
    <property type="match status" value="1"/>
</dbReference>
<comment type="caution">
    <text evidence="6">The sequence shown here is derived from an EMBL/GenBank/DDBJ whole genome shotgun (WGS) entry which is preliminary data.</text>
</comment>
<dbReference type="EMBL" id="JAUSTT010000027">
    <property type="protein sequence ID" value="MDQ0177799.1"/>
    <property type="molecule type" value="Genomic_DNA"/>
</dbReference>
<dbReference type="Gene3D" id="3.40.50.2300">
    <property type="match status" value="1"/>
</dbReference>
<feature type="domain" description="PRD" evidence="5">
    <location>
        <begin position="188"/>
        <end position="293"/>
    </location>
</feature>
<keyword evidence="7" id="KW-1185">Reference proteome</keyword>
<dbReference type="RefSeq" id="WP_307232113.1">
    <property type="nucleotide sequence ID" value="NZ_JAUSTT010000027.1"/>
</dbReference>
<name>A0ABT9WXF0_9BACI</name>
<feature type="domain" description="PRD" evidence="5">
    <location>
        <begin position="299"/>
        <end position="406"/>
    </location>
</feature>
<gene>
    <name evidence="6" type="ORF">J2S08_003680</name>
</gene>
<dbReference type="InterPro" id="IPR002178">
    <property type="entry name" value="PTS_EIIA_type-2_dom"/>
</dbReference>
<dbReference type="InterPro" id="IPR050661">
    <property type="entry name" value="BglG_antiterminators"/>
</dbReference>
<dbReference type="InterPro" id="IPR011608">
    <property type="entry name" value="PRD"/>
</dbReference>
<evidence type="ECO:0000259" key="5">
    <source>
        <dbReference type="PROSITE" id="PS51372"/>
    </source>
</evidence>
<dbReference type="SUPFAM" id="SSF55804">
    <property type="entry name" value="Phoshotransferase/anion transport protein"/>
    <property type="match status" value="1"/>
</dbReference>
<dbReference type="PANTHER" id="PTHR30185:SF9">
    <property type="entry name" value="MANNITOL-SPECIFIC PHOSPHOTRANSFERASE ENZYME IIA COMPONENT"/>
    <property type="match status" value="1"/>
</dbReference>
<dbReference type="Pfam" id="PF00874">
    <property type="entry name" value="PRD"/>
    <property type="match status" value="2"/>
</dbReference>
<dbReference type="PROSITE" id="PS51094">
    <property type="entry name" value="PTS_EIIA_TYPE_2"/>
    <property type="match status" value="1"/>
</dbReference>
<evidence type="ECO:0000256" key="2">
    <source>
        <dbReference type="ARBA" id="ARBA00022737"/>
    </source>
</evidence>
<evidence type="ECO:0000259" key="4">
    <source>
        <dbReference type="PROSITE" id="PS51099"/>
    </source>
</evidence>
<evidence type="ECO:0000256" key="1">
    <source>
        <dbReference type="ARBA" id="ARBA00022679"/>
    </source>
</evidence>
<dbReference type="Gene3D" id="1.10.1790.10">
    <property type="entry name" value="PRD domain"/>
    <property type="match status" value="2"/>
</dbReference>
<organism evidence="6 7">
    <name type="scientific">Bacillus chungangensis</name>
    <dbReference type="NCBI Taxonomy" id="587633"/>
    <lineage>
        <taxon>Bacteria</taxon>
        <taxon>Bacillati</taxon>
        <taxon>Bacillota</taxon>
        <taxon>Bacilli</taxon>
        <taxon>Bacillales</taxon>
        <taxon>Bacillaceae</taxon>
        <taxon>Bacillus</taxon>
    </lineage>
</organism>
<proteinExistence type="predicted"/>
<dbReference type="Gene3D" id="1.10.10.10">
    <property type="entry name" value="Winged helix-like DNA-binding domain superfamily/Winged helix DNA-binding domain"/>
    <property type="match status" value="1"/>
</dbReference>
<dbReference type="PROSITE" id="PS00372">
    <property type="entry name" value="PTS_EIIA_TYPE_2_HIS"/>
    <property type="match status" value="1"/>
</dbReference>
<dbReference type="CDD" id="cd00211">
    <property type="entry name" value="PTS_IIA_fru"/>
    <property type="match status" value="1"/>
</dbReference>
<dbReference type="Gene3D" id="3.40.930.10">
    <property type="entry name" value="Mannitol-specific EII, Chain A"/>
    <property type="match status" value="1"/>
</dbReference>
<dbReference type="Proteomes" id="UP001223586">
    <property type="component" value="Unassembled WGS sequence"/>
</dbReference>
<evidence type="ECO:0000259" key="3">
    <source>
        <dbReference type="PROSITE" id="PS51094"/>
    </source>
</evidence>
<dbReference type="PANTHER" id="PTHR30185">
    <property type="entry name" value="CRYPTIC BETA-GLUCOSIDE BGL OPERON ANTITERMINATOR"/>
    <property type="match status" value="1"/>
</dbReference>
<protein>
    <submittedName>
        <fullName evidence="6">Transcriptional antiterminator/mannitol/fructose-specific phosphotransferase system IIA component (Ntr-type)</fullName>
    </submittedName>
</protein>
<evidence type="ECO:0000313" key="6">
    <source>
        <dbReference type="EMBL" id="MDQ0177799.1"/>
    </source>
</evidence>
<sequence>MSMDYRSVQILNCLIEEKTHLSLKTLTNKFQISTRTLYYDIEKINYWLQQQGLHRIVYVKSLGYSLDEKTKEIARQNVKKLNHWQYEYSPKERKARIILLLLTDGHRFLLEDFMTRNRVSRNTTLTDLKCLNRDLKRFYLRLEFNHKLGYVIQGDEFHKRRALISYVTWLIPDQGSLLDGIKAAAGLFFSVKTIEQIQQRLVSSEQMLHLSFTDEVLEKLSVYLFLFCKRFVNGNAISIDLDEKQVLKTTKHYQAAQYIAEGIESIYDVVMPEDEICYIATHLLGAKVQSVERFENMQNHITLIQQVIDKMVEDFQKNACVFFSDVDDLKNDLLLHLKPAYFRLKYNIQMENAITHTIIKCYPEVFHLTKTVIQHFEALTKQQMTNDEIAFVAMHFGGWLKKEGLIPITRKKAIIVCANGVGTSRILQNQLKHLFTFIDIQSTLSKREFEQTMPNVDLIFSTVSLPSAKVPVIMVQPILTDEQKTLLLKNVHMVLGGNATNNSVQSLLQLISKHAVIKNKKALIRDLRQYFYEPHSLVEEGKPLLSDLLTKDYIQFIERLDSWEEAIRCAAQPLVEKQYITEAYEEAMIQNVKELGPYIVIAPGIAIPHARPEYGVKKLGMSFLRIKEPVSFTDQPEHQVQLMIVLAAIDNETHLKALAQLTTLLTNKSNINRLIETNDTNDVLALVKQYSIEED</sequence>
<dbReference type="InterPro" id="IPR036388">
    <property type="entry name" value="WH-like_DNA-bd_sf"/>
</dbReference>
<dbReference type="InterPro" id="IPR013196">
    <property type="entry name" value="HTH_11"/>
</dbReference>
<reference evidence="6 7" key="1">
    <citation type="submission" date="2023-07" db="EMBL/GenBank/DDBJ databases">
        <title>Genomic Encyclopedia of Type Strains, Phase IV (KMG-IV): sequencing the most valuable type-strain genomes for metagenomic binning, comparative biology and taxonomic classification.</title>
        <authorList>
            <person name="Goeker M."/>
        </authorList>
    </citation>
    <scope>NUCLEOTIDE SEQUENCE [LARGE SCALE GENOMIC DNA]</scope>
    <source>
        <strain evidence="6 7">DSM 23837</strain>
    </source>
</reference>
<dbReference type="InterPro" id="IPR036634">
    <property type="entry name" value="PRD_sf"/>
</dbReference>
<evidence type="ECO:0000313" key="7">
    <source>
        <dbReference type="Proteomes" id="UP001223586"/>
    </source>
</evidence>
<feature type="domain" description="PTS EIIB type-2" evidence="4">
    <location>
        <begin position="411"/>
        <end position="499"/>
    </location>
</feature>
<dbReference type="Pfam" id="PF00359">
    <property type="entry name" value="PTS_EIIA_2"/>
    <property type="match status" value="1"/>
</dbReference>
<dbReference type="InterPro" id="IPR016152">
    <property type="entry name" value="PTrfase/Anion_transptr"/>
</dbReference>
<dbReference type="Pfam" id="PF08279">
    <property type="entry name" value="HTH_11"/>
    <property type="match status" value="1"/>
</dbReference>
<feature type="domain" description="PTS EIIA type-2" evidence="3">
    <location>
        <begin position="547"/>
        <end position="690"/>
    </location>
</feature>